<organism evidence="2 3">
    <name type="scientific">Kluyvera cryocrescens</name>
    <name type="common">Kluyvera citrophila</name>
    <dbReference type="NCBI Taxonomy" id="580"/>
    <lineage>
        <taxon>Bacteria</taxon>
        <taxon>Pseudomonadati</taxon>
        <taxon>Pseudomonadota</taxon>
        <taxon>Gammaproteobacteria</taxon>
        <taxon>Enterobacterales</taxon>
        <taxon>Enterobacteriaceae</taxon>
        <taxon>Kluyvera</taxon>
    </lineage>
</organism>
<feature type="transmembrane region" description="Helical" evidence="1">
    <location>
        <begin position="59"/>
        <end position="76"/>
    </location>
</feature>
<proteinExistence type="predicted"/>
<evidence type="ECO:0008006" key="4">
    <source>
        <dbReference type="Google" id="ProtNLM"/>
    </source>
</evidence>
<keyword evidence="3" id="KW-1185">Reference proteome</keyword>
<keyword evidence="1" id="KW-0812">Transmembrane</keyword>
<sequence>MTHAFAPVIRDPLVDESLNRSGVDGAAMLYISGATSFFISNALYLSLTRSFCLLCFQSLCFNRFLLFTLCLFAGFIRQFCGSLKSFTCFPLCTFCCCASLRFPASCSVQFCLMLGFRVALSLLCGFTL</sequence>
<accession>A0A485ATU1</accession>
<keyword evidence="1" id="KW-1133">Transmembrane helix</keyword>
<name>A0A485ATU1_KLUCR</name>
<feature type="transmembrane region" description="Helical" evidence="1">
    <location>
        <begin position="27"/>
        <end position="47"/>
    </location>
</feature>
<reference evidence="2 3" key="1">
    <citation type="submission" date="2019-03" db="EMBL/GenBank/DDBJ databases">
        <authorList>
            <consortium name="Pathogen Informatics"/>
        </authorList>
    </citation>
    <scope>NUCLEOTIDE SEQUENCE [LARGE SCALE GENOMIC DNA]</scope>
    <source>
        <strain evidence="2 3">NCTC12993</strain>
    </source>
</reference>
<keyword evidence="1" id="KW-0472">Membrane</keyword>
<dbReference type="EMBL" id="CAADJD010000018">
    <property type="protein sequence ID" value="VFS64082.1"/>
    <property type="molecule type" value="Genomic_DNA"/>
</dbReference>
<dbReference type="AlphaFoldDB" id="A0A485ATU1"/>
<evidence type="ECO:0000313" key="3">
    <source>
        <dbReference type="Proteomes" id="UP000401081"/>
    </source>
</evidence>
<gene>
    <name evidence="2" type="ORF">NCTC12993_03073</name>
</gene>
<evidence type="ECO:0000313" key="2">
    <source>
        <dbReference type="EMBL" id="VFS64082.1"/>
    </source>
</evidence>
<evidence type="ECO:0000256" key="1">
    <source>
        <dbReference type="SAM" id="Phobius"/>
    </source>
</evidence>
<dbReference type="Proteomes" id="UP000401081">
    <property type="component" value="Unassembled WGS sequence"/>
</dbReference>
<protein>
    <recommendedName>
        <fullName evidence="4">Transmembrane protein</fullName>
    </recommendedName>
</protein>